<dbReference type="EMBL" id="CP101185">
    <property type="protein sequence ID" value="UYV97102.1"/>
    <property type="molecule type" value="Genomic_DNA"/>
</dbReference>
<name>A0AAX3EIY6_PAEUR</name>
<sequence length="111" mass="11990">MSLSDEERRSLEELERGLAASDPDLDLQLKSGRLRGTAARTVMGVLGVLAGFALIITGIATQILIVGVAGFLVAGAGAYVLLSRLVFRRRLRRDDGGDRNDQTGPKRLWPD</sequence>
<dbReference type="RefSeq" id="WP_021472844.1">
    <property type="nucleotide sequence ID" value="NZ_CP043010.1"/>
</dbReference>
<keyword evidence="1" id="KW-0812">Transmembrane</keyword>
<reference evidence="2" key="1">
    <citation type="submission" date="2022-07" db="EMBL/GenBank/DDBJ databases">
        <authorList>
            <person name="Wu T."/>
        </authorList>
    </citation>
    <scope>NUCLEOTIDE SEQUENCE</scope>
    <source>
        <strain evidence="2">SD-1</strain>
    </source>
</reference>
<proteinExistence type="predicted"/>
<feature type="transmembrane region" description="Helical" evidence="1">
    <location>
        <begin position="63"/>
        <end position="82"/>
    </location>
</feature>
<dbReference type="AlphaFoldDB" id="A0AAX3EIY6"/>
<protein>
    <submittedName>
        <fullName evidence="2">DUF3040 domain-containing protein</fullName>
    </submittedName>
</protein>
<keyword evidence="1" id="KW-1133">Transmembrane helix</keyword>
<gene>
    <name evidence="2" type="ORF">NL394_18990</name>
</gene>
<feature type="transmembrane region" description="Helical" evidence="1">
    <location>
        <begin position="38"/>
        <end position="57"/>
    </location>
</feature>
<evidence type="ECO:0000313" key="2">
    <source>
        <dbReference type="EMBL" id="UYV97102.1"/>
    </source>
</evidence>
<evidence type="ECO:0000313" key="3">
    <source>
        <dbReference type="Proteomes" id="UP001163293"/>
    </source>
</evidence>
<keyword evidence="1" id="KW-0472">Membrane</keyword>
<dbReference type="Pfam" id="PF11239">
    <property type="entry name" value="DUF3040"/>
    <property type="match status" value="1"/>
</dbReference>
<dbReference type="Proteomes" id="UP001163293">
    <property type="component" value="Chromosome"/>
</dbReference>
<organism evidence="2 3">
    <name type="scientific">Paenarthrobacter ureafaciens</name>
    <dbReference type="NCBI Taxonomy" id="37931"/>
    <lineage>
        <taxon>Bacteria</taxon>
        <taxon>Bacillati</taxon>
        <taxon>Actinomycetota</taxon>
        <taxon>Actinomycetes</taxon>
        <taxon>Micrococcales</taxon>
        <taxon>Micrococcaceae</taxon>
        <taxon>Paenarthrobacter</taxon>
    </lineage>
</organism>
<keyword evidence="3" id="KW-1185">Reference proteome</keyword>
<dbReference type="InterPro" id="IPR021401">
    <property type="entry name" value="DUF3040"/>
</dbReference>
<evidence type="ECO:0000256" key="1">
    <source>
        <dbReference type="SAM" id="Phobius"/>
    </source>
</evidence>
<accession>A0AAX3EIY6</accession>